<keyword evidence="2" id="KW-1185">Reference proteome</keyword>
<dbReference type="EMBL" id="ACVA01000013">
    <property type="protein sequence ID" value="EEX19639.1"/>
    <property type="molecule type" value="Genomic_DNA"/>
</dbReference>
<sequence length="71" mass="7991">MGHYTQPPSTDILSLFGGCCFSKIIFSIYPENACLDCLICLVIDYQWVMRCLFCLNLSSLVLEKGRSGESF</sequence>
<comment type="caution">
    <text evidence="1">The sequence shown here is derived from an EMBL/GenBank/DDBJ whole genome shotgun (WGS) entry which is preliminary data.</text>
</comment>
<proteinExistence type="predicted"/>
<dbReference type="Proteomes" id="UP000003327">
    <property type="component" value="Unassembled WGS sequence"/>
</dbReference>
<dbReference type="HOGENOM" id="CLU_2736738_0_0_10"/>
<accession>C9MLV5</accession>
<dbReference type="STRING" id="649761.HMPREF0973_00581"/>
<name>C9MLV5_9BACT</name>
<evidence type="ECO:0000313" key="2">
    <source>
        <dbReference type="Proteomes" id="UP000003327"/>
    </source>
</evidence>
<gene>
    <name evidence="1" type="ORF">HMPREF0973_00581</name>
</gene>
<dbReference type="AlphaFoldDB" id="C9MLV5"/>
<evidence type="ECO:0000313" key="1">
    <source>
        <dbReference type="EMBL" id="EEX19639.1"/>
    </source>
</evidence>
<organism evidence="1 2">
    <name type="scientific">Prevotella veroralis F0319</name>
    <dbReference type="NCBI Taxonomy" id="649761"/>
    <lineage>
        <taxon>Bacteria</taxon>
        <taxon>Pseudomonadati</taxon>
        <taxon>Bacteroidota</taxon>
        <taxon>Bacteroidia</taxon>
        <taxon>Bacteroidales</taxon>
        <taxon>Prevotellaceae</taxon>
        <taxon>Prevotella</taxon>
    </lineage>
</organism>
<reference evidence="1 2" key="1">
    <citation type="submission" date="2009-09" db="EMBL/GenBank/DDBJ databases">
        <authorList>
            <person name="Weinstock G."/>
            <person name="Sodergren E."/>
            <person name="Clifton S."/>
            <person name="Fulton L."/>
            <person name="Fulton B."/>
            <person name="Courtney L."/>
            <person name="Fronick C."/>
            <person name="Harrison M."/>
            <person name="Strong C."/>
            <person name="Farmer C."/>
            <person name="Delahaunty K."/>
            <person name="Markovic C."/>
            <person name="Hall O."/>
            <person name="Minx P."/>
            <person name="Tomlinson C."/>
            <person name="Mitreva M."/>
            <person name="Nelson J."/>
            <person name="Hou S."/>
            <person name="Wollam A."/>
            <person name="Pepin K.H."/>
            <person name="Johnson M."/>
            <person name="Bhonagiri V."/>
            <person name="Nash W.E."/>
            <person name="Warren W."/>
            <person name="Chinwalla A."/>
            <person name="Mardis E.R."/>
            <person name="Wilson R.K."/>
        </authorList>
    </citation>
    <scope>NUCLEOTIDE SEQUENCE [LARGE SCALE GENOMIC DNA]</scope>
    <source>
        <strain evidence="1 2">F0319</strain>
    </source>
</reference>
<protein>
    <submittedName>
        <fullName evidence="1">Uncharacterized protein</fullName>
    </submittedName>
</protein>